<feature type="region of interest" description="Disordered" evidence="1">
    <location>
        <begin position="29"/>
        <end position="54"/>
    </location>
</feature>
<feature type="compositionally biased region" description="Basic and acidic residues" evidence="1">
    <location>
        <begin position="29"/>
        <end position="43"/>
    </location>
</feature>
<protein>
    <submittedName>
        <fullName evidence="2">Uncharacterized protein</fullName>
    </submittedName>
</protein>
<organism evidence="2 3">
    <name type="scientific">Streptomyces plumbiresistens</name>
    <dbReference type="NCBI Taxonomy" id="511811"/>
    <lineage>
        <taxon>Bacteria</taxon>
        <taxon>Bacillati</taxon>
        <taxon>Actinomycetota</taxon>
        <taxon>Actinomycetes</taxon>
        <taxon>Kitasatosporales</taxon>
        <taxon>Streptomycetaceae</taxon>
        <taxon>Streptomyces</taxon>
    </lineage>
</organism>
<name>A0ABP7QWZ7_9ACTN</name>
<keyword evidence="3" id="KW-1185">Reference proteome</keyword>
<reference evidence="3" key="1">
    <citation type="journal article" date="2019" name="Int. J. Syst. Evol. Microbiol.">
        <title>The Global Catalogue of Microorganisms (GCM) 10K type strain sequencing project: providing services to taxonomists for standard genome sequencing and annotation.</title>
        <authorList>
            <consortium name="The Broad Institute Genomics Platform"/>
            <consortium name="The Broad Institute Genome Sequencing Center for Infectious Disease"/>
            <person name="Wu L."/>
            <person name="Ma J."/>
        </authorList>
    </citation>
    <scope>NUCLEOTIDE SEQUENCE [LARGE SCALE GENOMIC DNA]</scope>
    <source>
        <strain evidence="3">JCM 16924</strain>
    </source>
</reference>
<dbReference type="Proteomes" id="UP001500456">
    <property type="component" value="Unassembled WGS sequence"/>
</dbReference>
<evidence type="ECO:0000313" key="2">
    <source>
        <dbReference type="EMBL" id="GAA3988475.1"/>
    </source>
</evidence>
<gene>
    <name evidence="2" type="ORF">GCM10022232_22390</name>
</gene>
<proteinExistence type="predicted"/>
<evidence type="ECO:0000256" key="1">
    <source>
        <dbReference type="SAM" id="MobiDB-lite"/>
    </source>
</evidence>
<evidence type="ECO:0000313" key="3">
    <source>
        <dbReference type="Proteomes" id="UP001500456"/>
    </source>
</evidence>
<comment type="caution">
    <text evidence="2">The sequence shown here is derived from an EMBL/GenBank/DDBJ whole genome shotgun (WGS) entry which is preliminary data.</text>
</comment>
<sequence>MAYGTINEDTLGTPAPSPAVCQENLRNPHTNERENYANRRTDAPGEQVILSTAR</sequence>
<accession>A0ABP7QWZ7</accession>
<dbReference type="EMBL" id="BAAAZX010000005">
    <property type="protein sequence ID" value="GAA3988475.1"/>
    <property type="molecule type" value="Genomic_DNA"/>
</dbReference>